<protein>
    <submittedName>
        <fullName evidence="4">Recombinase</fullName>
    </submittedName>
</protein>
<dbReference type="SMART" id="SM00857">
    <property type="entry name" value="Resolvase"/>
    <property type="match status" value="1"/>
</dbReference>
<dbReference type="InterPro" id="IPR038109">
    <property type="entry name" value="DNA_bind_recomb_sf"/>
</dbReference>
<dbReference type="GO" id="GO:0003677">
    <property type="term" value="F:DNA binding"/>
    <property type="evidence" value="ECO:0007669"/>
    <property type="project" value="InterPro"/>
</dbReference>
<dbReference type="Pfam" id="PF07508">
    <property type="entry name" value="Recombinase"/>
    <property type="match status" value="1"/>
</dbReference>
<evidence type="ECO:0000259" key="2">
    <source>
        <dbReference type="PROSITE" id="PS51736"/>
    </source>
</evidence>
<dbReference type="InterPro" id="IPR011109">
    <property type="entry name" value="DNA_bind_recombinase_dom"/>
</dbReference>
<dbReference type="Pfam" id="PF00239">
    <property type="entry name" value="Resolvase"/>
    <property type="match status" value="1"/>
</dbReference>
<evidence type="ECO:0000313" key="4">
    <source>
        <dbReference type="EMBL" id="AOZ89331.1"/>
    </source>
</evidence>
<dbReference type="PANTHER" id="PTHR30461">
    <property type="entry name" value="DNA-INVERTASE FROM LAMBDOID PROPHAGE"/>
    <property type="match status" value="1"/>
</dbReference>
<feature type="domain" description="Resolvase/invertase-type recombinase catalytic" evidence="2">
    <location>
        <begin position="10"/>
        <end position="157"/>
    </location>
</feature>
<dbReference type="InterPro" id="IPR006119">
    <property type="entry name" value="Resolv_N"/>
</dbReference>
<evidence type="ECO:0000256" key="1">
    <source>
        <dbReference type="SAM" id="Coils"/>
    </source>
</evidence>
<feature type="coiled-coil region" evidence="1">
    <location>
        <begin position="365"/>
        <end position="434"/>
    </location>
</feature>
<dbReference type="KEGG" id="bxi:BK049_11920"/>
<dbReference type="PANTHER" id="PTHR30461:SF23">
    <property type="entry name" value="DNA RECOMBINASE-RELATED"/>
    <property type="match status" value="1"/>
</dbReference>
<sequence length="492" mass="57502">MLFNNENIKHVAVYLRLSRDEENLGIEQVLANHRQTLIELCNQNKWSYELFEEVASSSTIINREQMVKLLDRIEQDYYDAVVVMDIDRLSRNEYDASIIKRILFETETYIVTPYRMYDLTKDDDSLLLGITNLIASGEYKQILKRMRRGKEYAQKQGHWTNGIAPLGYTKDPKTKKLVPNDRAEDIKFIFSEIVKGTTIPDLIRQLEKMGLKTREGKSFHYNSILRIINNEAYKGTIVSNKTIGKHSSEIRPKEEWIIVHNAHPAIIDEKTWNTANKIVNEYSFKAPRSKNKVYPTTSLIYCANCGKVQGNNYHPHIDKYYIKHCKCGNRSFYYNPVLALIKEEVLQHKESLLKALETLEEGKEIDNTEYKKEKLISQLNKARRALEKINILFEEDEIDIVVYRERKAKRQEEIKLIEEEILALEKEDKSAKIDTLKEQIKYIETLVEKWQFLDGEGLSDEQVNRLLHGLISGILWSYKKGAETPTLNIIFK</sequence>
<proteinExistence type="predicted"/>
<dbReference type="Gene3D" id="3.90.1750.20">
    <property type="entry name" value="Putative Large Serine Recombinase, Chain B, Domain 2"/>
    <property type="match status" value="1"/>
</dbReference>
<dbReference type="Gene3D" id="3.40.50.1390">
    <property type="entry name" value="Resolvase, N-terminal catalytic domain"/>
    <property type="match status" value="1"/>
</dbReference>
<name>A0AAC9NB95_9BACI</name>
<accession>A0AAC9NB95</accession>
<dbReference type="GO" id="GO:0000150">
    <property type="term" value="F:DNA strand exchange activity"/>
    <property type="evidence" value="ECO:0007669"/>
    <property type="project" value="InterPro"/>
</dbReference>
<dbReference type="RefSeq" id="WP_071168607.1">
    <property type="nucleotide sequence ID" value="NZ_CP017786.1"/>
</dbReference>
<organism evidence="4 5">
    <name type="scientific">Bacillus xiamenensis</name>
    <dbReference type="NCBI Taxonomy" id="1178537"/>
    <lineage>
        <taxon>Bacteria</taxon>
        <taxon>Bacillati</taxon>
        <taxon>Bacillota</taxon>
        <taxon>Bacilli</taxon>
        <taxon>Bacillales</taxon>
        <taxon>Bacillaceae</taxon>
        <taxon>Bacillus</taxon>
    </lineage>
</organism>
<dbReference type="PROSITE" id="PS51737">
    <property type="entry name" value="RECOMBINASE_DNA_BIND"/>
    <property type="match status" value="1"/>
</dbReference>
<feature type="domain" description="Recombinase" evidence="3">
    <location>
        <begin position="165"/>
        <end position="285"/>
    </location>
</feature>
<dbReference type="EMBL" id="CP017786">
    <property type="protein sequence ID" value="AOZ89331.1"/>
    <property type="molecule type" value="Genomic_DNA"/>
</dbReference>
<evidence type="ECO:0000259" key="3">
    <source>
        <dbReference type="PROSITE" id="PS51737"/>
    </source>
</evidence>
<dbReference type="CDD" id="cd00338">
    <property type="entry name" value="Ser_Recombinase"/>
    <property type="match status" value="1"/>
</dbReference>
<dbReference type="PROSITE" id="PS51736">
    <property type="entry name" value="RECOMBINASES_3"/>
    <property type="match status" value="1"/>
</dbReference>
<dbReference type="InterPro" id="IPR050639">
    <property type="entry name" value="SSR_resolvase"/>
</dbReference>
<dbReference type="AlphaFoldDB" id="A0AAC9NB95"/>
<reference evidence="4 5" key="1">
    <citation type="submission" date="2016-10" db="EMBL/GenBank/DDBJ databases">
        <title>Whole genome sequence of hyper active fibrinolysis bacterium Bacillus pumilus strain VV3 isolated from fermented rice.</title>
        <authorList>
            <person name="Mariadas V.A."/>
            <person name="Vijayaraghavan P."/>
            <person name="Dhandapani V."/>
        </authorList>
    </citation>
    <scope>NUCLEOTIDE SEQUENCE [LARGE SCALE GENOMIC DNA]</scope>
    <source>
        <strain evidence="4 5">VV3</strain>
    </source>
</reference>
<dbReference type="InterPro" id="IPR036162">
    <property type="entry name" value="Resolvase-like_N_sf"/>
</dbReference>
<gene>
    <name evidence="4" type="ORF">BK049_11920</name>
</gene>
<evidence type="ECO:0000313" key="5">
    <source>
        <dbReference type="Proteomes" id="UP000177709"/>
    </source>
</evidence>
<keyword evidence="1" id="KW-0175">Coiled coil</keyword>
<dbReference type="SUPFAM" id="SSF53041">
    <property type="entry name" value="Resolvase-like"/>
    <property type="match status" value="1"/>
</dbReference>
<dbReference type="Proteomes" id="UP000177709">
    <property type="component" value="Chromosome"/>
</dbReference>